<dbReference type="Proteomes" id="UP000324974">
    <property type="component" value="Chromosome"/>
</dbReference>
<dbReference type="KEGG" id="lrs:PX52LOC_06371"/>
<reference evidence="2" key="1">
    <citation type="submission" date="2019-08" db="EMBL/GenBank/DDBJ databases">
        <title>Limnoglobus roseus gen. nov., sp. nov., a novel freshwater planctomycete with a giant genome from the family Gemmataceae.</title>
        <authorList>
            <person name="Kulichevskaya I.S."/>
            <person name="Naumoff D.G."/>
            <person name="Miroshnikov K."/>
            <person name="Ivanova A."/>
            <person name="Philippov D.A."/>
            <person name="Hakobyan A."/>
            <person name="Rijpstra I.C."/>
            <person name="Sinninghe Damste J.S."/>
            <person name="Liesack W."/>
            <person name="Dedysh S.N."/>
        </authorList>
    </citation>
    <scope>NUCLEOTIDE SEQUENCE [LARGE SCALE GENOMIC DNA]</scope>
    <source>
        <strain evidence="2">PX52</strain>
    </source>
</reference>
<dbReference type="AlphaFoldDB" id="A0A5C1AMU6"/>
<name>A0A5C1AMU6_9BACT</name>
<protein>
    <submittedName>
        <fullName evidence="1">Uncharacterized protein</fullName>
    </submittedName>
</protein>
<proteinExistence type="predicted"/>
<keyword evidence="2" id="KW-1185">Reference proteome</keyword>
<organism evidence="1 2">
    <name type="scientific">Limnoglobus roseus</name>
    <dbReference type="NCBI Taxonomy" id="2598579"/>
    <lineage>
        <taxon>Bacteria</taxon>
        <taxon>Pseudomonadati</taxon>
        <taxon>Planctomycetota</taxon>
        <taxon>Planctomycetia</taxon>
        <taxon>Gemmatales</taxon>
        <taxon>Gemmataceae</taxon>
        <taxon>Limnoglobus</taxon>
    </lineage>
</organism>
<dbReference type="EMBL" id="CP042425">
    <property type="protein sequence ID" value="QEL19306.1"/>
    <property type="molecule type" value="Genomic_DNA"/>
</dbReference>
<dbReference type="RefSeq" id="WP_168219310.1">
    <property type="nucleotide sequence ID" value="NZ_CP042425.1"/>
</dbReference>
<accession>A0A5C1AMU6</accession>
<evidence type="ECO:0000313" key="2">
    <source>
        <dbReference type="Proteomes" id="UP000324974"/>
    </source>
</evidence>
<evidence type="ECO:0000313" key="1">
    <source>
        <dbReference type="EMBL" id="QEL19306.1"/>
    </source>
</evidence>
<gene>
    <name evidence="1" type="ORF">PX52LOC_06371</name>
</gene>
<sequence length="57" mass="6796">MSEDKNICIDCKRDFRATRDWQRFCTPVCRLRSHRRKQREIEASVVEQNRVASASVL</sequence>